<keyword evidence="3" id="KW-0804">Transcription</keyword>
<dbReference type="EMBL" id="FOZG01000001">
    <property type="protein sequence ID" value="SFR91168.1"/>
    <property type="molecule type" value="Genomic_DNA"/>
</dbReference>
<dbReference type="PANTHER" id="PTHR43214:SF24">
    <property type="entry name" value="TRANSCRIPTIONAL REGULATORY PROTEIN NARL-RELATED"/>
    <property type="match status" value="1"/>
</dbReference>
<dbReference type="InterPro" id="IPR036388">
    <property type="entry name" value="WH-like_DNA-bd_sf"/>
</dbReference>
<proteinExistence type="predicted"/>
<keyword evidence="6" id="KW-1185">Reference proteome</keyword>
<dbReference type="OrthoDB" id="5497412at2"/>
<gene>
    <name evidence="5" type="ORF">SAMN05192580_1789</name>
</gene>
<dbReference type="AlphaFoldDB" id="A0A1I6KJE8"/>
<dbReference type="PRINTS" id="PR00038">
    <property type="entry name" value="HTHLUXR"/>
</dbReference>
<dbReference type="PANTHER" id="PTHR43214">
    <property type="entry name" value="TWO-COMPONENT RESPONSE REGULATOR"/>
    <property type="match status" value="1"/>
</dbReference>
<dbReference type="GO" id="GO:0003677">
    <property type="term" value="F:DNA binding"/>
    <property type="evidence" value="ECO:0007669"/>
    <property type="project" value="UniProtKB-KW"/>
</dbReference>
<dbReference type="InterPro" id="IPR039420">
    <property type="entry name" value="WalR-like"/>
</dbReference>
<evidence type="ECO:0000313" key="6">
    <source>
        <dbReference type="Proteomes" id="UP000198824"/>
    </source>
</evidence>
<dbReference type="Pfam" id="PF00196">
    <property type="entry name" value="GerE"/>
    <property type="match status" value="1"/>
</dbReference>
<dbReference type="PROSITE" id="PS50043">
    <property type="entry name" value="HTH_LUXR_2"/>
    <property type="match status" value="1"/>
</dbReference>
<dbReference type="SMART" id="SM00421">
    <property type="entry name" value="HTH_LUXR"/>
    <property type="match status" value="1"/>
</dbReference>
<dbReference type="SUPFAM" id="SSF46894">
    <property type="entry name" value="C-terminal effector domain of the bipartite response regulators"/>
    <property type="match status" value="1"/>
</dbReference>
<evidence type="ECO:0000256" key="1">
    <source>
        <dbReference type="ARBA" id="ARBA00023015"/>
    </source>
</evidence>
<reference evidence="5 6" key="1">
    <citation type="submission" date="2016-10" db="EMBL/GenBank/DDBJ databases">
        <authorList>
            <person name="de Groot N.N."/>
        </authorList>
    </citation>
    <scope>NUCLEOTIDE SEQUENCE [LARGE SCALE GENOMIC DNA]</scope>
    <source>
        <strain evidence="5 6">S5-249</strain>
    </source>
</reference>
<dbReference type="InterPro" id="IPR000792">
    <property type="entry name" value="Tscrpt_reg_LuxR_C"/>
</dbReference>
<evidence type="ECO:0000259" key="4">
    <source>
        <dbReference type="PROSITE" id="PS50043"/>
    </source>
</evidence>
<evidence type="ECO:0000313" key="5">
    <source>
        <dbReference type="EMBL" id="SFR91168.1"/>
    </source>
</evidence>
<name>A0A1I6KJE8_9SPHN</name>
<evidence type="ECO:0000256" key="3">
    <source>
        <dbReference type="ARBA" id="ARBA00023163"/>
    </source>
</evidence>
<organism evidence="5 6">
    <name type="scientific">Sphingomonas jatrophae</name>
    <dbReference type="NCBI Taxonomy" id="1166337"/>
    <lineage>
        <taxon>Bacteria</taxon>
        <taxon>Pseudomonadati</taxon>
        <taxon>Pseudomonadota</taxon>
        <taxon>Alphaproteobacteria</taxon>
        <taxon>Sphingomonadales</taxon>
        <taxon>Sphingomonadaceae</taxon>
        <taxon>Sphingomonas</taxon>
    </lineage>
</organism>
<keyword evidence="2 5" id="KW-0238">DNA-binding</keyword>
<keyword evidence="1" id="KW-0805">Transcription regulation</keyword>
<sequence>MPAPPPEPAYPDLPDVLAALFSSLLDAEPWAAFLDRLRTAANATYATLILGPRTGARPGLILTPGADPTVGAEYAQHLFASDPFIGLPDGEVAHFRDFVSEEALRRAPDFRAFMSSLEVLGVDLHLAERVELRLRLTRTEREPPFERDDAIRLQRLVPHVRIALALFDRLAAVESEQLIYAGAVAQMAIGVVTLDRHGKALRVNPRAAAILAECDGIALRHGSIALDDGDLARQLGARLANGAAGDALTLRVPRRSGAGDLLLVVGKAPANDPVGGGPAAVLFLTDPAHAPRITAAAVRERLGLTQSEAAVTAELAEGLAPAEVAARLGISLNTVRAHLRSIFAKTGVRRQSQLVQLVHHSLPGLGHPPG</sequence>
<dbReference type="GO" id="GO:0006355">
    <property type="term" value="P:regulation of DNA-templated transcription"/>
    <property type="evidence" value="ECO:0007669"/>
    <property type="project" value="InterPro"/>
</dbReference>
<feature type="domain" description="HTH luxR-type" evidence="4">
    <location>
        <begin position="297"/>
        <end position="362"/>
    </location>
</feature>
<evidence type="ECO:0000256" key="2">
    <source>
        <dbReference type="ARBA" id="ARBA00023125"/>
    </source>
</evidence>
<accession>A0A1I6KJE8</accession>
<protein>
    <submittedName>
        <fullName evidence="5">DNA-binding transcriptional regulator, CsgD family</fullName>
    </submittedName>
</protein>
<dbReference type="InterPro" id="IPR016032">
    <property type="entry name" value="Sig_transdc_resp-reg_C-effctor"/>
</dbReference>
<dbReference type="Proteomes" id="UP000198824">
    <property type="component" value="Unassembled WGS sequence"/>
</dbReference>
<dbReference type="CDD" id="cd06170">
    <property type="entry name" value="LuxR_C_like"/>
    <property type="match status" value="1"/>
</dbReference>
<dbReference type="STRING" id="1166337.SAMN05192580_1789"/>
<dbReference type="RefSeq" id="WP_093313388.1">
    <property type="nucleotide sequence ID" value="NZ_FOZG01000001.1"/>
</dbReference>
<dbReference type="Gene3D" id="1.10.10.10">
    <property type="entry name" value="Winged helix-like DNA-binding domain superfamily/Winged helix DNA-binding domain"/>
    <property type="match status" value="1"/>
</dbReference>